<organism evidence="1 2">
    <name type="scientific">Spartinivicinus marinus</name>
    <dbReference type="NCBI Taxonomy" id="2994442"/>
    <lineage>
        <taxon>Bacteria</taxon>
        <taxon>Pseudomonadati</taxon>
        <taxon>Pseudomonadota</taxon>
        <taxon>Gammaproteobacteria</taxon>
        <taxon>Oceanospirillales</taxon>
        <taxon>Zooshikellaceae</taxon>
        <taxon>Spartinivicinus</taxon>
    </lineage>
</organism>
<sequence>MSFTCVTAVASEYGFPIKNPFFATIATSPPEYRPKLLNDSEIQQKTVIVRGIRDNLPNNLWDVKDFTVPVAYQSEAAPLIFVIAGTGASYKSQKMQFLKKIFYQAGFHVALLSSPTNYDFIAAAAPQARPGLSKTDASDLYQVMQKTVAQLNVNHKIKITGNFLVGYSLGALQAAFVSYLDSTIKTFKFSKVVLINPPVDLYTSLQALDKLALAKAYNVNSAEGFFNLMFTKLAAFFASQGYIAIEQGLFFDIQGSGQALTREEMALLIAASFRFSVAEMSFVVDQINKLGVYIDPKAELNISASMTHFFKQALLCNFHCYLNKFVAPYVGMPLGEIIKKNSLKALKQYLSQSNNIYVITNKDDFILSNQDIQFLTKTFGERLTLYPYGGHCGNLNYQQNVDDLLQLLKYK</sequence>
<dbReference type="GO" id="GO:0004674">
    <property type="term" value="F:protein serine/threonine kinase activity"/>
    <property type="evidence" value="ECO:0007669"/>
    <property type="project" value="UniProtKB-KW"/>
</dbReference>
<name>A0A853I6U7_9GAMM</name>
<dbReference type="PANTHER" id="PTHR30035:SF1">
    <property type="entry name" value="AB HYDROLASE-1 DOMAIN-CONTAINING PROTEIN"/>
    <property type="match status" value="1"/>
</dbReference>
<keyword evidence="1" id="KW-0418">Kinase</keyword>
<dbReference type="InterPro" id="IPR029058">
    <property type="entry name" value="AB_hydrolase_fold"/>
</dbReference>
<dbReference type="InterPro" id="IPR007428">
    <property type="entry name" value="MlaA"/>
</dbReference>
<keyword evidence="1" id="KW-0723">Serine/threonine-protein kinase</keyword>
<dbReference type="Proteomes" id="UP000569732">
    <property type="component" value="Unassembled WGS sequence"/>
</dbReference>
<evidence type="ECO:0000313" key="2">
    <source>
        <dbReference type="Proteomes" id="UP000569732"/>
    </source>
</evidence>
<gene>
    <name evidence="1" type="ORF">H0A36_23770</name>
</gene>
<dbReference type="AlphaFoldDB" id="A0A853I6U7"/>
<dbReference type="PANTHER" id="PTHR30035">
    <property type="entry name" value="LIPOPROTEIN VACJ-RELATED"/>
    <property type="match status" value="1"/>
</dbReference>
<keyword evidence="2" id="KW-1185">Reference proteome</keyword>
<reference evidence="1 2" key="1">
    <citation type="submission" date="2020-07" db="EMBL/GenBank/DDBJ databases">
        <title>Endozoicomonas sp. nov., isolated from sediment.</title>
        <authorList>
            <person name="Gu T."/>
        </authorList>
    </citation>
    <scope>NUCLEOTIDE SEQUENCE [LARGE SCALE GENOMIC DNA]</scope>
    <source>
        <strain evidence="1 2">SM1973</strain>
    </source>
</reference>
<comment type="caution">
    <text evidence="1">The sequence shown here is derived from an EMBL/GenBank/DDBJ whole genome shotgun (WGS) entry which is preliminary data.</text>
</comment>
<dbReference type="EMBL" id="JACCKB010000058">
    <property type="protein sequence ID" value="NYZ69043.1"/>
    <property type="molecule type" value="Genomic_DNA"/>
</dbReference>
<protein>
    <submittedName>
        <fullName evidence="1">Serine/threonine protein kinase</fullName>
    </submittedName>
</protein>
<dbReference type="SUPFAM" id="SSF53474">
    <property type="entry name" value="alpha/beta-Hydrolases"/>
    <property type="match status" value="1"/>
</dbReference>
<keyword evidence="1" id="KW-0808">Transferase</keyword>
<dbReference type="GO" id="GO:0016020">
    <property type="term" value="C:membrane"/>
    <property type="evidence" value="ECO:0007669"/>
    <property type="project" value="InterPro"/>
</dbReference>
<accession>A0A853I6U7</accession>
<dbReference type="Gene3D" id="3.40.50.1820">
    <property type="entry name" value="alpha/beta hydrolase"/>
    <property type="match status" value="1"/>
</dbReference>
<evidence type="ECO:0000313" key="1">
    <source>
        <dbReference type="EMBL" id="NYZ69043.1"/>
    </source>
</evidence>
<proteinExistence type="predicted"/>